<sequence>MPSTRSPFAPSPLSAPSPSLALLEEKLERNFKDQKTVLDRQESLLRSYEEREREHQNQTKKLEERIIRMEESRQFVSTPNENFKSAINVSRQIQDAIKAERNNTSSIVGQIEAKNRKLIDASYEDLHKTVSRQYVTQHSFQGKISKLEMALKKVETDIRSVEATNYKRENIFSSSIDEASLRQLQDDTRMCQNLVSSYQTVSDENTAAVTKELQEVQLKLTHCLSNMTQLESANNELKHDHKFAMDYMASLESKVSDASSMATKTHTQLNATKASIMKEVENIQNTLVGSLESCETRLTEIQEKQRILAESVSKTIERLSGVFEKQSVDSAQLPMNPANLKSDIDASLDRKTLKSVMKKMKNLEETQNFVVNSWGSQLDDLRGEIPTIIEDKLSEHKAAVQQDICDSIGRMSKSRGPENDSNASDKKRTPNRTAAPGDSKTVSQSESQVGKTNDASRSGSNSIVAAIAPLSNADMSKIDFALESLTETQAKMTTFESNLQALMHAFETIQAQYQNLRASDIYESIVEHLEIWHPSSTRTMLDDLRSRIDETNNKLQEVLAVDQDSLRAGANGVASKKRHLNGLAVVTGGIAQ</sequence>
<evidence type="ECO:0000256" key="1">
    <source>
        <dbReference type="SAM" id="Coils"/>
    </source>
</evidence>
<name>A0ABR3ZPU2_9PEZI</name>
<proteinExistence type="predicted"/>
<reference evidence="3 4" key="1">
    <citation type="journal article" date="2024" name="IMA Fungus">
        <title>IMA Genome - F19 : A genome assembly and annotation guide to empower mycologists, including annotated draft genome sequences of Ceratocystis pirilliformis, Diaporthe australafricana, Fusarium ophioides, Paecilomyces lecythidis, and Sporothrix stenoceras.</title>
        <authorList>
            <person name="Aylward J."/>
            <person name="Wilson A.M."/>
            <person name="Visagie C.M."/>
            <person name="Spraker J."/>
            <person name="Barnes I."/>
            <person name="Buitendag C."/>
            <person name="Ceriani C."/>
            <person name="Del Mar Angel L."/>
            <person name="du Plessis D."/>
            <person name="Fuchs T."/>
            <person name="Gasser K."/>
            <person name="Kramer D."/>
            <person name="Li W."/>
            <person name="Munsamy K."/>
            <person name="Piso A."/>
            <person name="Price J.L."/>
            <person name="Sonnekus B."/>
            <person name="Thomas C."/>
            <person name="van der Nest A."/>
            <person name="van Dijk A."/>
            <person name="van Heerden A."/>
            <person name="van Vuuren N."/>
            <person name="Yilmaz N."/>
            <person name="Duong T.A."/>
            <person name="van der Merwe N.A."/>
            <person name="Wingfield M.J."/>
            <person name="Wingfield B.D."/>
        </authorList>
    </citation>
    <scope>NUCLEOTIDE SEQUENCE [LARGE SCALE GENOMIC DNA]</scope>
    <source>
        <strain evidence="3 4">CMW 12675</strain>
    </source>
</reference>
<evidence type="ECO:0000313" key="3">
    <source>
        <dbReference type="EMBL" id="KAL1902189.1"/>
    </source>
</evidence>
<evidence type="ECO:0000313" key="4">
    <source>
        <dbReference type="Proteomes" id="UP001583280"/>
    </source>
</evidence>
<keyword evidence="4" id="KW-1185">Reference proteome</keyword>
<organism evidence="3 4">
    <name type="scientific">Ceratocystis pirilliformis</name>
    <dbReference type="NCBI Taxonomy" id="259994"/>
    <lineage>
        <taxon>Eukaryota</taxon>
        <taxon>Fungi</taxon>
        <taxon>Dikarya</taxon>
        <taxon>Ascomycota</taxon>
        <taxon>Pezizomycotina</taxon>
        <taxon>Sordariomycetes</taxon>
        <taxon>Hypocreomycetidae</taxon>
        <taxon>Microascales</taxon>
        <taxon>Ceratocystidaceae</taxon>
        <taxon>Ceratocystis</taxon>
    </lineage>
</organism>
<dbReference type="EMBL" id="JAWDJO010000001">
    <property type="protein sequence ID" value="KAL1902189.1"/>
    <property type="molecule type" value="Genomic_DNA"/>
</dbReference>
<accession>A0ABR3ZPU2</accession>
<feature type="compositionally biased region" description="Polar residues" evidence="2">
    <location>
        <begin position="440"/>
        <end position="458"/>
    </location>
</feature>
<evidence type="ECO:0000256" key="2">
    <source>
        <dbReference type="SAM" id="MobiDB-lite"/>
    </source>
</evidence>
<keyword evidence="1" id="KW-0175">Coiled coil</keyword>
<feature type="compositionally biased region" description="Basic and acidic residues" evidence="2">
    <location>
        <begin position="415"/>
        <end position="428"/>
    </location>
</feature>
<feature type="region of interest" description="Disordered" evidence="2">
    <location>
        <begin position="408"/>
        <end position="458"/>
    </location>
</feature>
<dbReference type="Proteomes" id="UP001583280">
    <property type="component" value="Unassembled WGS sequence"/>
</dbReference>
<comment type="caution">
    <text evidence="3">The sequence shown here is derived from an EMBL/GenBank/DDBJ whole genome shotgun (WGS) entry which is preliminary data.</text>
</comment>
<protein>
    <submittedName>
        <fullName evidence="3">Uncharacterized protein</fullName>
    </submittedName>
</protein>
<feature type="coiled-coil region" evidence="1">
    <location>
        <begin position="38"/>
        <end position="72"/>
    </location>
</feature>
<gene>
    <name evidence="3" type="ORF">Cpir12675_000089</name>
</gene>